<sequence length="99" mass="11323">MEIELRRESSKNGVKTSSFAGGGRECSGISRHQESIFLLSEHPPIFENALVSSFCSFIPLYSFFFYSITKERGGNFASWDRFGPKPHHFMQQNVSQLNR</sequence>
<dbReference type="Proteomes" id="UP000887116">
    <property type="component" value="Unassembled WGS sequence"/>
</dbReference>
<dbReference type="AlphaFoldDB" id="A0A8X6HRI4"/>
<organism evidence="2 3">
    <name type="scientific">Trichonephila clavata</name>
    <name type="common">Joro spider</name>
    <name type="synonym">Nephila clavata</name>
    <dbReference type="NCBI Taxonomy" id="2740835"/>
    <lineage>
        <taxon>Eukaryota</taxon>
        <taxon>Metazoa</taxon>
        <taxon>Ecdysozoa</taxon>
        <taxon>Arthropoda</taxon>
        <taxon>Chelicerata</taxon>
        <taxon>Arachnida</taxon>
        <taxon>Araneae</taxon>
        <taxon>Araneomorphae</taxon>
        <taxon>Entelegynae</taxon>
        <taxon>Araneoidea</taxon>
        <taxon>Nephilidae</taxon>
        <taxon>Trichonephila</taxon>
    </lineage>
</organism>
<proteinExistence type="predicted"/>
<feature type="region of interest" description="Disordered" evidence="1">
    <location>
        <begin position="1"/>
        <end position="26"/>
    </location>
</feature>
<name>A0A8X6HRI4_TRICU</name>
<evidence type="ECO:0000256" key="1">
    <source>
        <dbReference type="SAM" id="MobiDB-lite"/>
    </source>
</evidence>
<accession>A0A8X6HRI4</accession>
<feature type="compositionally biased region" description="Basic and acidic residues" evidence="1">
    <location>
        <begin position="1"/>
        <end position="10"/>
    </location>
</feature>
<reference evidence="2" key="1">
    <citation type="submission" date="2020-07" db="EMBL/GenBank/DDBJ databases">
        <title>Multicomponent nature underlies the extraordinary mechanical properties of spider dragline silk.</title>
        <authorList>
            <person name="Kono N."/>
            <person name="Nakamura H."/>
            <person name="Mori M."/>
            <person name="Yoshida Y."/>
            <person name="Ohtoshi R."/>
            <person name="Malay A.D."/>
            <person name="Moran D.A.P."/>
            <person name="Tomita M."/>
            <person name="Numata K."/>
            <person name="Arakawa K."/>
        </authorList>
    </citation>
    <scope>NUCLEOTIDE SEQUENCE</scope>
</reference>
<gene>
    <name evidence="2" type="ORF">TNCT_482411</name>
</gene>
<protein>
    <submittedName>
        <fullName evidence="2">Uncharacterized protein</fullName>
    </submittedName>
</protein>
<dbReference type="EMBL" id="BMAO01033747">
    <property type="protein sequence ID" value="GFQ91539.1"/>
    <property type="molecule type" value="Genomic_DNA"/>
</dbReference>
<keyword evidence="3" id="KW-1185">Reference proteome</keyword>
<comment type="caution">
    <text evidence="2">The sequence shown here is derived from an EMBL/GenBank/DDBJ whole genome shotgun (WGS) entry which is preliminary data.</text>
</comment>
<evidence type="ECO:0000313" key="3">
    <source>
        <dbReference type="Proteomes" id="UP000887116"/>
    </source>
</evidence>
<evidence type="ECO:0000313" key="2">
    <source>
        <dbReference type="EMBL" id="GFQ91539.1"/>
    </source>
</evidence>